<dbReference type="EnsemblPlants" id="AUR62006236-RA">
    <property type="protein sequence ID" value="AUR62006236-RA:cds"/>
    <property type="gene ID" value="AUR62006236"/>
</dbReference>
<protein>
    <recommendedName>
        <fullName evidence="9">Retrotransposon Copia-like N-terminal domain-containing protein</fullName>
    </recommendedName>
</protein>
<accession>A0A803L2Z7</accession>
<evidence type="ECO:0000259" key="6">
    <source>
        <dbReference type="Pfam" id="PF18052"/>
    </source>
</evidence>
<evidence type="ECO:0000256" key="2">
    <source>
        <dbReference type="ARBA" id="ARBA00022741"/>
    </source>
</evidence>
<reference evidence="7" key="2">
    <citation type="submission" date="2021-03" db="UniProtKB">
        <authorList>
            <consortium name="EnsemblPlants"/>
        </authorList>
    </citation>
    <scope>IDENTIFICATION</scope>
</reference>
<dbReference type="Gene3D" id="1.20.5.4130">
    <property type="match status" value="1"/>
</dbReference>
<dbReference type="Pfam" id="PF18052">
    <property type="entry name" value="Rx_N"/>
    <property type="match status" value="1"/>
</dbReference>
<dbReference type="GO" id="GO:0000166">
    <property type="term" value="F:nucleotide binding"/>
    <property type="evidence" value="ECO:0007669"/>
    <property type="project" value="UniProtKB-KW"/>
</dbReference>
<evidence type="ECO:0008006" key="9">
    <source>
        <dbReference type="Google" id="ProtNLM"/>
    </source>
</evidence>
<dbReference type="Proteomes" id="UP000596660">
    <property type="component" value="Unplaced"/>
</dbReference>
<dbReference type="InterPro" id="IPR029472">
    <property type="entry name" value="Copia-like_N"/>
</dbReference>
<feature type="domain" description="Reverse transcriptase Ty1/copia-type" evidence="4">
    <location>
        <begin position="372"/>
        <end position="437"/>
    </location>
</feature>
<proteinExistence type="predicted"/>
<dbReference type="InterPro" id="IPR013103">
    <property type="entry name" value="RVT_2"/>
</dbReference>
<organism evidence="7 8">
    <name type="scientific">Chenopodium quinoa</name>
    <name type="common">Quinoa</name>
    <dbReference type="NCBI Taxonomy" id="63459"/>
    <lineage>
        <taxon>Eukaryota</taxon>
        <taxon>Viridiplantae</taxon>
        <taxon>Streptophyta</taxon>
        <taxon>Embryophyta</taxon>
        <taxon>Tracheophyta</taxon>
        <taxon>Spermatophyta</taxon>
        <taxon>Magnoliopsida</taxon>
        <taxon>eudicotyledons</taxon>
        <taxon>Gunneridae</taxon>
        <taxon>Pentapetalae</taxon>
        <taxon>Caryophyllales</taxon>
        <taxon>Chenopodiaceae</taxon>
        <taxon>Chenopodioideae</taxon>
        <taxon>Atripliceae</taxon>
        <taxon>Chenopodium</taxon>
    </lineage>
</organism>
<evidence type="ECO:0000259" key="5">
    <source>
        <dbReference type="Pfam" id="PF14244"/>
    </source>
</evidence>
<keyword evidence="1" id="KW-0677">Repeat</keyword>
<dbReference type="InterPro" id="IPR041118">
    <property type="entry name" value="Rx_N"/>
</dbReference>
<dbReference type="Pfam" id="PF14244">
    <property type="entry name" value="Retrotran_gag_3"/>
    <property type="match status" value="1"/>
</dbReference>
<reference evidence="7" key="1">
    <citation type="journal article" date="2017" name="Nature">
        <title>The genome of Chenopodium quinoa.</title>
        <authorList>
            <person name="Jarvis D.E."/>
            <person name="Ho Y.S."/>
            <person name="Lightfoot D.J."/>
            <person name="Schmoeckel S.M."/>
            <person name="Li B."/>
            <person name="Borm T.J.A."/>
            <person name="Ohyanagi H."/>
            <person name="Mineta K."/>
            <person name="Michell C.T."/>
            <person name="Saber N."/>
            <person name="Kharbatia N.M."/>
            <person name="Rupper R.R."/>
            <person name="Sharp A.R."/>
            <person name="Dally N."/>
            <person name="Boughton B.A."/>
            <person name="Woo Y.H."/>
            <person name="Gao G."/>
            <person name="Schijlen E.G.W.M."/>
            <person name="Guo X."/>
            <person name="Momin A.A."/>
            <person name="Negrao S."/>
            <person name="Al-Babili S."/>
            <person name="Gehring C."/>
            <person name="Roessner U."/>
            <person name="Jung C."/>
            <person name="Murphy K."/>
            <person name="Arold S.T."/>
            <person name="Gojobori T."/>
            <person name="van der Linden C.G."/>
            <person name="van Loo E.N."/>
            <person name="Jellen E.N."/>
            <person name="Maughan P.J."/>
            <person name="Tester M."/>
        </authorList>
    </citation>
    <scope>NUCLEOTIDE SEQUENCE [LARGE SCALE GENOMIC DNA]</scope>
    <source>
        <strain evidence="7">cv. PI 614886</strain>
    </source>
</reference>
<keyword evidence="8" id="KW-1185">Reference proteome</keyword>
<evidence type="ECO:0000256" key="3">
    <source>
        <dbReference type="ARBA" id="ARBA00022821"/>
    </source>
</evidence>
<keyword evidence="2" id="KW-0547">Nucleotide-binding</keyword>
<sequence length="562" mass="64438">MAAQEANRVMELTQDPSIVYYIHPSDNNNYKFINEVFYGENYSSWKRSMIIELSTKNKMSFIDGTLPKPHPTDATYKAWVRCNDLVVGWILGVLGPVTKKSVFFYKTARDMWQDLEERYGHVSSAQLCNLTAKFLKIQQHQRLLRFLMKLKDGYQQIRSNILMMHPLSQMTVAYRMLLSYNGGYGSYNQNYNYKKFPNQSKGNFYNYGNGGHNSYGGRQIVGFKRNLNLFCTHCKLCFKLHGFPPDFKNGSQRRFANMAQGEENLEEMNMQEDIITASFTRDEYARIMSAIGEQNANANAKNQSLNISYPDENSNSSTCLLYSDENTITIPDGSEVQITHIGTDPVLKREIVLGKLKSGLYYAVEHSQPDPDFHTIQSLKQHLHDTLSIKDLGKLSYFLGIEVGYQANGIILTQKKFTNELLSNCGLSSFKHVVTPLPVNLKLHATEGSLLLDPSIYRSLVGKQNFLTNTRLDLSYTVQTLSQYMQTPRTSHLSALHHTLNYGTRSDLKKLEQTLGMIKAQVIDAEKRHEEERSAVIREWLRWLRAVFFKADDLFDDVFIAQ</sequence>
<evidence type="ECO:0000259" key="4">
    <source>
        <dbReference type="Pfam" id="PF07727"/>
    </source>
</evidence>
<dbReference type="AlphaFoldDB" id="A0A803L2Z7"/>
<dbReference type="PANTHER" id="PTHR37610">
    <property type="entry name" value="CCHC-TYPE DOMAIN-CONTAINING PROTEIN"/>
    <property type="match status" value="1"/>
</dbReference>
<evidence type="ECO:0000313" key="7">
    <source>
        <dbReference type="EnsemblPlants" id="AUR62006236-RA:cds"/>
    </source>
</evidence>
<feature type="domain" description="Retrotransposon Copia-like N-terminal" evidence="5">
    <location>
        <begin position="23"/>
        <end position="69"/>
    </location>
</feature>
<dbReference type="GO" id="GO:0006952">
    <property type="term" value="P:defense response"/>
    <property type="evidence" value="ECO:0007669"/>
    <property type="project" value="UniProtKB-KW"/>
</dbReference>
<keyword evidence="3" id="KW-0611">Plant defense</keyword>
<dbReference type="Pfam" id="PF07727">
    <property type="entry name" value="RVT_2"/>
    <property type="match status" value="1"/>
</dbReference>
<feature type="domain" description="Disease resistance N-terminal" evidence="6">
    <location>
        <begin position="489"/>
        <end position="558"/>
    </location>
</feature>
<dbReference type="PANTHER" id="PTHR37610:SF6">
    <property type="entry name" value="GAG-POLYPEPTIDE OF LTR COPIA-TYPE-RELATED"/>
    <property type="match status" value="1"/>
</dbReference>
<dbReference type="OMA" id="WIDLEEC"/>
<evidence type="ECO:0000313" key="8">
    <source>
        <dbReference type="Proteomes" id="UP000596660"/>
    </source>
</evidence>
<name>A0A803L2Z7_CHEQI</name>
<dbReference type="Gramene" id="AUR62006236-RA">
    <property type="protein sequence ID" value="AUR62006236-RA:cds"/>
    <property type="gene ID" value="AUR62006236"/>
</dbReference>
<evidence type="ECO:0000256" key="1">
    <source>
        <dbReference type="ARBA" id="ARBA00022737"/>
    </source>
</evidence>